<name>A0AAV6U545_9ARAC</name>
<comment type="caution">
    <text evidence="1">The sequence shown here is derived from an EMBL/GenBank/DDBJ whole genome shotgun (WGS) entry which is preliminary data.</text>
</comment>
<reference evidence="1 2" key="1">
    <citation type="journal article" date="2022" name="Nat. Ecol. Evol.">
        <title>A masculinizing supergene underlies an exaggerated male reproductive morph in a spider.</title>
        <authorList>
            <person name="Hendrickx F."/>
            <person name="De Corte Z."/>
            <person name="Sonet G."/>
            <person name="Van Belleghem S.M."/>
            <person name="Kostlbacher S."/>
            <person name="Vangestel C."/>
        </authorList>
    </citation>
    <scope>NUCLEOTIDE SEQUENCE [LARGE SCALE GENOMIC DNA]</scope>
    <source>
        <strain evidence="1">W744_W776</strain>
    </source>
</reference>
<organism evidence="1 2">
    <name type="scientific">Oedothorax gibbosus</name>
    <dbReference type="NCBI Taxonomy" id="931172"/>
    <lineage>
        <taxon>Eukaryota</taxon>
        <taxon>Metazoa</taxon>
        <taxon>Ecdysozoa</taxon>
        <taxon>Arthropoda</taxon>
        <taxon>Chelicerata</taxon>
        <taxon>Arachnida</taxon>
        <taxon>Araneae</taxon>
        <taxon>Araneomorphae</taxon>
        <taxon>Entelegynae</taxon>
        <taxon>Araneoidea</taxon>
        <taxon>Linyphiidae</taxon>
        <taxon>Erigoninae</taxon>
        <taxon>Oedothorax</taxon>
    </lineage>
</organism>
<protein>
    <submittedName>
        <fullName evidence="1">Uncharacterized protein</fullName>
    </submittedName>
</protein>
<dbReference type="EMBL" id="JAFNEN010000661">
    <property type="protein sequence ID" value="KAG8178876.1"/>
    <property type="molecule type" value="Genomic_DNA"/>
</dbReference>
<dbReference type="AlphaFoldDB" id="A0AAV6U545"/>
<accession>A0AAV6U545</accession>
<gene>
    <name evidence="1" type="ORF">JTE90_018570</name>
</gene>
<evidence type="ECO:0000313" key="2">
    <source>
        <dbReference type="Proteomes" id="UP000827092"/>
    </source>
</evidence>
<proteinExistence type="predicted"/>
<sequence>MKYHNGLLAKYSLMWVLNAVSRVVTETDADLESVSVRAPTVGTEEKFICTNTLQTEDKWVLTRLQVAQLLKVSWFLRT</sequence>
<evidence type="ECO:0000313" key="1">
    <source>
        <dbReference type="EMBL" id="KAG8178876.1"/>
    </source>
</evidence>
<dbReference type="Proteomes" id="UP000827092">
    <property type="component" value="Unassembled WGS sequence"/>
</dbReference>
<keyword evidence="2" id="KW-1185">Reference proteome</keyword>